<gene>
    <name evidence="2" type="ORF">HDA35_005570</name>
</gene>
<comment type="caution">
    <text evidence="2">The sequence shown here is derived from an EMBL/GenBank/DDBJ whole genome shotgun (WGS) entry which is preliminary data.</text>
</comment>
<keyword evidence="1" id="KW-1133">Transmembrane helix</keyword>
<dbReference type="RefSeq" id="WP_179805374.1">
    <property type="nucleotide sequence ID" value="NZ_JACCCQ010000001.1"/>
</dbReference>
<dbReference type="EMBL" id="JACCCQ010000001">
    <property type="protein sequence ID" value="NYF59739.1"/>
    <property type="molecule type" value="Genomic_DNA"/>
</dbReference>
<reference evidence="2 3" key="1">
    <citation type="submission" date="2020-07" db="EMBL/GenBank/DDBJ databases">
        <title>Sequencing the genomes of 1000 actinobacteria strains.</title>
        <authorList>
            <person name="Klenk H.-P."/>
        </authorList>
    </citation>
    <scope>NUCLEOTIDE SEQUENCE [LARGE SCALE GENOMIC DNA]</scope>
    <source>
        <strain evidence="2 3">DSM 43814</strain>
    </source>
</reference>
<sequence>MTSGVPDQPRDDGSWPRWLKLLVLVLAIAALVAVAVMLLGGVGGHGPARHFGLSGTVVPSGRA</sequence>
<keyword evidence="1" id="KW-0472">Membrane</keyword>
<name>A0ABX2RWV8_9ACTN</name>
<protein>
    <submittedName>
        <fullName evidence="2">Uncharacterized protein</fullName>
    </submittedName>
</protein>
<evidence type="ECO:0000313" key="2">
    <source>
        <dbReference type="EMBL" id="NYF59739.1"/>
    </source>
</evidence>
<keyword evidence="1" id="KW-0812">Transmembrane</keyword>
<keyword evidence="3" id="KW-1185">Reference proteome</keyword>
<evidence type="ECO:0000313" key="3">
    <source>
        <dbReference type="Proteomes" id="UP000631553"/>
    </source>
</evidence>
<proteinExistence type="predicted"/>
<organism evidence="2 3">
    <name type="scientific">Micromonospora purpureochromogenes</name>
    <dbReference type="NCBI Taxonomy" id="47872"/>
    <lineage>
        <taxon>Bacteria</taxon>
        <taxon>Bacillati</taxon>
        <taxon>Actinomycetota</taxon>
        <taxon>Actinomycetes</taxon>
        <taxon>Micromonosporales</taxon>
        <taxon>Micromonosporaceae</taxon>
        <taxon>Micromonospora</taxon>
    </lineage>
</organism>
<evidence type="ECO:0000256" key="1">
    <source>
        <dbReference type="SAM" id="Phobius"/>
    </source>
</evidence>
<dbReference type="Proteomes" id="UP000631553">
    <property type="component" value="Unassembled WGS sequence"/>
</dbReference>
<feature type="transmembrane region" description="Helical" evidence="1">
    <location>
        <begin position="21"/>
        <end position="42"/>
    </location>
</feature>
<accession>A0ABX2RWV8</accession>